<dbReference type="EMBL" id="RCML01000153">
    <property type="protein sequence ID" value="KAG2988437.1"/>
    <property type="molecule type" value="Genomic_DNA"/>
</dbReference>
<evidence type="ECO:0000313" key="5">
    <source>
        <dbReference type="EMBL" id="KAG6971544.1"/>
    </source>
</evidence>
<dbReference type="Proteomes" id="UP000774804">
    <property type="component" value="Unassembled WGS sequence"/>
</dbReference>
<protein>
    <submittedName>
        <fullName evidence="6">Uncharacterized protein</fullName>
    </submittedName>
</protein>
<evidence type="ECO:0000313" key="2">
    <source>
        <dbReference type="EMBL" id="KAG2934255.1"/>
    </source>
</evidence>
<evidence type="ECO:0000313" key="4">
    <source>
        <dbReference type="EMBL" id="KAG3218921.1"/>
    </source>
</evidence>
<organism evidence="6 7">
    <name type="scientific">Phytophthora cactorum</name>
    <dbReference type="NCBI Taxonomy" id="29920"/>
    <lineage>
        <taxon>Eukaryota</taxon>
        <taxon>Sar</taxon>
        <taxon>Stramenopiles</taxon>
        <taxon>Oomycota</taxon>
        <taxon>Peronosporomycetes</taxon>
        <taxon>Peronosporales</taxon>
        <taxon>Peronosporaceae</taxon>
        <taxon>Phytophthora</taxon>
    </lineage>
</organism>
<reference evidence="1" key="2">
    <citation type="submission" date="2018-10" db="EMBL/GenBank/DDBJ databases">
        <title>Effector identification in a new, highly contiguous assembly of the strawberry crown rot pathogen Phytophthora cactorum.</title>
        <authorList>
            <person name="Armitage A.D."/>
            <person name="Nellist C.F."/>
            <person name="Bates H."/>
            <person name="Vickerstaff R.J."/>
            <person name="Harrison R.J."/>
        </authorList>
    </citation>
    <scope>NUCLEOTIDE SEQUENCE</scope>
    <source>
        <strain evidence="1">15-7</strain>
        <strain evidence="2">4032</strain>
        <strain evidence="3">P415</strain>
        <strain evidence="4">P421</strain>
    </source>
</reference>
<dbReference type="Proteomes" id="UP000735874">
    <property type="component" value="Unassembled WGS sequence"/>
</dbReference>
<dbReference type="EMBL" id="RCMG01000168">
    <property type="protein sequence ID" value="KAG2860966.1"/>
    <property type="molecule type" value="Genomic_DNA"/>
</dbReference>
<dbReference type="OrthoDB" id="88845at2759"/>
<dbReference type="EMBL" id="JAENGZ010000050">
    <property type="protein sequence ID" value="KAG6971544.1"/>
    <property type="molecule type" value="Genomic_DNA"/>
</dbReference>
<dbReference type="EMBL" id="RCMV01000335">
    <property type="protein sequence ID" value="KAG3218921.1"/>
    <property type="molecule type" value="Genomic_DNA"/>
</dbReference>
<proteinExistence type="predicted"/>
<gene>
    <name evidence="5" type="ORF">JG687_00001979</name>
    <name evidence="6" type="ORF">PC110_g4957</name>
    <name evidence="1" type="ORF">PC113_g7594</name>
    <name evidence="2" type="ORF">PC115_g5230</name>
    <name evidence="3" type="ORF">PC118_g6726</name>
    <name evidence="4" type="ORF">PC129_g10270</name>
</gene>
<keyword evidence="7" id="KW-1185">Reference proteome</keyword>
<name>A0A329SQ75_9STRA</name>
<evidence type="ECO:0000313" key="1">
    <source>
        <dbReference type="EMBL" id="KAG2860966.1"/>
    </source>
</evidence>
<evidence type="ECO:0000313" key="3">
    <source>
        <dbReference type="EMBL" id="KAG2988437.1"/>
    </source>
</evidence>
<dbReference type="AlphaFoldDB" id="A0A329SQ75"/>
<dbReference type="EMBL" id="MJFZ01000080">
    <property type="protein sequence ID" value="RAW38799.1"/>
    <property type="molecule type" value="Genomic_DNA"/>
</dbReference>
<evidence type="ECO:0000313" key="7">
    <source>
        <dbReference type="Proteomes" id="UP000251314"/>
    </source>
</evidence>
<accession>A0A329SQ75</accession>
<evidence type="ECO:0000313" key="6">
    <source>
        <dbReference type="EMBL" id="RAW38799.1"/>
    </source>
</evidence>
<dbReference type="Proteomes" id="UP000688947">
    <property type="component" value="Unassembled WGS sequence"/>
</dbReference>
<comment type="caution">
    <text evidence="6">The sequence shown here is derived from an EMBL/GenBank/DDBJ whole genome shotgun (WGS) entry which is preliminary data.</text>
</comment>
<dbReference type="Proteomes" id="UP000760860">
    <property type="component" value="Unassembled WGS sequence"/>
</dbReference>
<reference evidence="5" key="3">
    <citation type="submission" date="2021-01" db="EMBL/GenBank/DDBJ databases">
        <title>Phytophthora aleatoria, a newly-described species from Pinus radiata is distinct from Phytophthora cactorum isolates based on comparative genomics.</title>
        <authorList>
            <person name="Mcdougal R."/>
            <person name="Panda P."/>
            <person name="Williams N."/>
            <person name="Studholme D.J."/>
        </authorList>
    </citation>
    <scope>NUCLEOTIDE SEQUENCE</scope>
    <source>
        <strain evidence="5">NZFS 3830</strain>
    </source>
</reference>
<dbReference type="Proteomes" id="UP000251314">
    <property type="component" value="Unassembled WGS sequence"/>
</dbReference>
<reference evidence="6 7" key="1">
    <citation type="submission" date="2018-01" db="EMBL/GenBank/DDBJ databases">
        <title>Draft genome of the strawberry crown rot pathogen Phytophthora cactorum.</title>
        <authorList>
            <person name="Armitage A.D."/>
            <person name="Lysoe E."/>
            <person name="Nellist C.F."/>
            <person name="Harrison R.J."/>
            <person name="Brurberg M.B."/>
        </authorList>
    </citation>
    <scope>NUCLEOTIDE SEQUENCE [LARGE SCALE GENOMIC DNA]</scope>
    <source>
        <strain evidence="6 7">10300</strain>
    </source>
</reference>
<dbReference type="VEuPathDB" id="FungiDB:PC110_g4957"/>
<dbReference type="Proteomes" id="UP000697107">
    <property type="component" value="Unassembled WGS sequence"/>
</dbReference>
<sequence>MPSVGVVCEWDRKAWRDTASGTVSNSIAADGFADEYKRWRIAQPDVYGEQLRTKWEANPEAQHDEDDFNLDELHDALDDTALIDEKAVVGVANVKFCQL</sequence>
<dbReference type="EMBL" id="RCMI01000106">
    <property type="protein sequence ID" value="KAG2934255.1"/>
    <property type="molecule type" value="Genomic_DNA"/>
</dbReference>